<keyword evidence="14" id="KW-1185">Reference proteome</keyword>
<keyword evidence="2" id="KW-0723">Serine/threonine-protein kinase</keyword>
<feature type="region of interest" description="Disordered" evidence="9">
    <location>
        <begin position="1013"/>
        <end position="1035"/>
    </location>
</feature>
<evidence type="ECO:0000256" key="8">
    <source>
        <dbReference type="ARBA" id="ARBA00023326"/>
    </source>
</evidence>
<accession>A0A853BH41</accession>
<dbReference type="InterPro" id="IPR003961">
    <property type="entry name" value="FN3_dom"/>
</dbReference>
<proteinExistence type="predicted"/>
<feature type="compositionally biased region" description="Low complexity" evidence="9">
    <location>
        <begin position="925"/>
        <end position="941"/>
    </location>
</feature>
<evidence type="ECO:0000313" key="14">
    <source>
        <dbReference type="Proteomes" id="UP000575985"/>
    </source>
</evidence>
<dbReference type="RefSeq" id="WP_179765780.1">
    <property type="nucleotide sequence ID" value="NZ_JACCFO010000001.1"/>
</dbReference>
<evidence type="ECO:0000256" key="6">
    <source>
        <dbReference type="ARBA" id="ARBA00022840"/>
    </source>
</evidence>
<dbReference type="PROSITE" id="PS50011">
    <property type="entry name" value="PROTEIN_KINASE_DOM"/>
    <property type="match status" value="1"/>
</dbReference>
<evidence type="ECO:0000256" key="2">
    <source>
        <dbReference type="ARBA" id="ARBA00022527"/>
    </source>
</evidence>
<dbReference type="Pfam" id="PF00069">
    <property type="entry name" value="Pkinase"/>
    <property type="match status" value="1"/>
</dbReference>
<reference evidence="13 14" key="1">
    <citation type="submission" date="2020-07" db="EMBL/GenBank/DDBJ databases">
        <title>Sequencing the genomes of 1000 actinobacteria strains.</title>
        <authorList>
            <person name="Klenk H.-P."/>
        </authorList>
    </citation>
    <scope>NUCLEOTIDE SEQUENCE [LARGE SCALE GENOMIC DNA]</scope>
    <source>
        <strain evidence="13 14">DSM 45927</strain>
    </source>
</reference>
<keyword evidence="7" id="KW-0378">Hydrolase</keyword>
<feature type="compositionally biased region" description="Low complexity" evidence="9">
    <location>
        <begin position="820"/>
        <end position="832"/>
    </location>
</feature>
<dbReference type="GO" id="GO:0004674">
    <property type="term" value="F:protein serine/threonine kinase activity"/>
    <property type="evidence" value="ECO:0007669"/>
    <property type="project" value="UniProtKB-KW"/>
</dbReference>
<evidence type="ECO:0000256" key="1">
    <source>
        <dbReference type="ARBA" id="ARBA00012513"/>
    </source>
</evidence>
<evidence type="ECO:0000256" key="7">
    <source>
        <dbReference type="ARBA" id="ARBA00023295"/>
    </source>
</evidence>
<feature type="compositionally biased region" description="Low complexity" evidence="9">
    <location>
        <begin position="751"/>
        <end position="774"/>
    </location>
</feature>
<sequence>MSGAEHESRLAPGFHSLEVLHRGAASTLYRALRDGTREPAALKVMRDESGAAEIERLRELARLPGVVRVLGRGRTFSGRIFVAMEYCTDGDYAINLRRRHPLPVEEVVRVGSAVAAALEAVHAKGLLYHGIEPSNMLKFGDAAVLTDAGDVLPMDTAPPVPEPDPDAIVHAPPEVLRGEGVGPASDLYRLASCLWTLLAEYPPFADGAHAPIDPFAYRDRALVDPPPEPPRADVPRALWPVFERALAKDPADRFASAAEFRAALRLEIRVTAPAPVRRRPEERAEDPGAAVAAGAAAAPEAAAPAGQETAPTAPEAPAPAAPDAPVTAAVPEGQGPDEAAYGPVPQAPDAHGGAAGVGADVAATGGHVTRVDPAPQESAGGAPTDPGPHARAADAAEAEPEPAAAFDGGPRPAEGPGAAGRPQEAYQTHGAPAQEADSASAGAAAVGEWPLATGDGVPPIGEVLPGDDLVAEATSWQSAWAVQEAEAAEPETAVEAAWAAPDEGADTALGNGVYGSGAAPVAGDGPAVAEDPPTGEGASAVGAFPDSEDAGQAAGTAEGFGQADQPASATAEDREPPVGGAPPGEGAPGAGVEETWADPPGDYAWPAGEGVAPDGEPGGQSASGGYDTPPGQGRAVSPAAGAEDDEPVRTAATGEYAAPVGEPAPARGSEVGDDRNPAAETETDPADASGQEAPGTGVEETWADPSAGYTSPASEHSAADDEPAWQSVSGEYGAQADAEPPGPVAGGVEGEGAWAAASEYAAPVPDPDPGVGVEPEVDADRDPAAASETGYADSTVEQTAMWPAEGADDGAHVGREADYGAAEETSAAASGGYVLPAEPPRPGADGADAPVEGPGAVHGAEEAAAWAAASGGHAVAAAAPPAPRLGETPAAPAPTDPAAPVGGTGPQWPMGEQHSEGAWTGPQRPGAAGTGPYAAGAAASAAGGGSGPYPSSGAGTPGRNADPYAPPLPPLPPPPSKRSGSSRGPLYIAVGAAAVTVVAVAVGAVAVVGAGGDDEAGQSPPAGGESGPPPSAADVEELAPTDVTMDDSGTTVVLEWTDNTGGTASHHVVGGPIGTTPVNLADVEPGETTATVNGLNAGQEYCFVVLAVLSVEEIGRSEETCTQRAEEG</sequence>
<evidence type="ECO:0000259" key="12">
    <source>
        <dbReference type="PROSITE" id="PS50853"/>
    </source>
</evidence>
<name>A0A853BH41_9ACTN</name>
<evidence type="ECO:0000256" key="10">
    <source>
        <dbReference type="SAM" id="Phobius"/>
    </source>
</evidence>
<keyword evidence="4" id="KW-0547">Nucleotide-binding</keyword>
<dbReference type="GO" id="GO:0016798">
    <property type="term" value="F:hydrolase activity, acting on glycosyl bonds"/>
    <property type="evidence" value="ECO:0007669"/>
    <property type="project" value="UniProtKB-KW"/>
</dbReference>
<dbReference type="Gene3D" id="1.10.510.10">
    <property type="entry name" value="Transferase(Phosphotransferase) domain 1"/>
    <property type="match status" value="1"/>
</dbReference>
<feature type="compositionally biased region" description="Low complexity" evidence="9">
    <location>
        <begin position="287"/>
        <end position="313"/>
    </location>
</feature>
<keyword evidence="6" id="KW-0067">ATP-binding</keyword>
<evidence type="ECO:0000256" key="4">
    <source>
        <dbReference type="ARBA" id="ARBA00022741"/>
    </source>
</evidence>
<organism evidence="13 14">
    <name type="scientific">Streptomonospora nanhaiensis</name>
    <dbReference type="NCBI Taxonomy" id="1323731"/>
    <lineage>
        <taxon>Bacteria</taxon>
        <taxon>Bacillati</taxon>
        <taxon>Actinomycetota</taxon>
        <taxon>Actinomycetes</taxon>
        <taxon>Streptosporangiales</taxon>
        <taxon>Nocardiopsidaceae</taxon>
        <taxon>Streptomonospora</taxon>
    </lineage>
</organism>
<feature type="compositionally biased region" description="Basic and acidic residues" evidence="9">
    <location>
        <begin position="809"/>
        <end position="818"/>
    </location>
</feature>
<dbReference type="GO" id="GO:0005524">
    <property type="term" value="F:ATP binding"/>
    <property type="evidence" value="ECO:0007669"/>
    <property type="project" value="UniProtKB-KW"/>
</dbReference>
<comment type="caution">
    <text evidence="13">The sequence shown here is derived from an EMBL/GenBank/DDBJ whole genome shotgun (WGS) entry which is preliminary data.</text>
</comment>
<dbReference type="PROSITE" id="PS50853">
    <property type="entry name" value="FN3"/>
    <property type="match status" value="1"/>
</dbReference>
<keyword evidence="10" id="KW-0472">Membrane</keyword>
<evidence type="ECO:0000256" key="9">
    <source>
        <dbReference type="SAM" id="MobiDB-lite"/>
    </source>
</evidence>
<feature type="compositionally biased region" description="Low complexity" evidence="9">
    <location>
        <begin position="948"/>
        <end position="958"/>
    </location>
</feature>
<evidence type="ECO:0000256" key="5">
    <source>
        <dbReference type="ARBA" id="ARBA00022777"/>
    </source>
</evidence>
<keyword evidence="8" id="KW-0624">Polysaccharide degradation</keyword>
<dbReference type="Proteomes" id="UP000575985">
    <property type="component" value="Unassembled WGS sequence"/>
</dbReference>
<keyword evidence="7" id="KW-0326">Glycosidase</keyword>
<dbReference type="EC" id="2.7.11.1" evidence="1"/>
<feature type="region of interest" description="Disordered" evidence="9">
    <location>
        <begin position="277"/>
        <end position="443"/>
    </location>
</feature>
<feature type="compositionally biased region" description="Low complexity" evidence="9">
    <location>
        <begin position="387"/>
        <end position="443"/>
    </location>
</feature>
<dbReference type="SUPFAM" id="SSF49265">
    <property type="entry name" value="Fibronectin type III"/>
    <property type="match status" value="1"/>
</dbReference>
<dbReference type="AlphaFoldDB" id="A0A853BH41"/>
<dbReference type="InterPro" id="IPR036116">
    <property type="entry name" value="FN3_sf"/>
</dbReference>
<evidence type="ECO:0000259" key="11">
    <source>
        <dbReference type="PROSITE" id="PS50011"/>
    </source>
</evidence>
<dbReference type="EMBL" id="JACCFO010000001">
    <property type="protein sequence ID" value="NYI94055.1"/>
    <property type="molecule type" value="Genomic_DNA"/>
</dbReference>
<dbReference type="CDD" id="cd00063">
    <property type="entry name" value="FN3"/>
    <property type="match status" value="1"/>
</dbReference>
<feature type="region of interest" description="Disordered" evidence="9">
    <location>
        <begin position="522"/>
        <end position="864"/>
    </location>
</feature>
<keyword evidence="10" id="KW-1133">Transmembrane helix</keyword>
<dbReference type="CDD" id="cd14014">
    <property type="entry name" value="STKc_PknB_like"/>
    <property type="match status" value="1"/>
</dbReference>
<evidence type="ECO:0000313" key="13">
    <source>
        <dbReference type="EMBL" id="NYI94055.1"/>
    </source>
</evidence>
<feature type="compositionally biased region" description="Low complexity" evidence="9">
    <location>
        <begin position="843"/>
        <end position="864"/>
    </location>
</feature>
<dbReference type="PANTHER" id="PTHR43289">
    <property type="entry name" value="MITOGEN-ACTIVATED PROTEIN KINASE KINASE KINASE 20-RELATED"/>
    <property type="match status" value="1"/>
</dbReference>
<keyword evidence="10" id="KW-0812">Transmembrane</keyword>
<dbReference type="GO" id="GO:0000272">
    <property type="term" value="P:polysaccharide catabolic process"/>
    <property type="evidence" value="ECO:0007669"/>
    <property type="project" value="UniProtKB-KW"/>
</dbReference>
<keyword evidence="5" id="KW-0418">Kinase</keyword>
<dbReference type="PANTHER" id="PTHR43289:SF6">
    <property type="entry name" value="SERINE_THREONINE-PROTEIN KINASE NEKL-3"/>
    <property type="match status" value="1"/>
</dbReference>
<protein>
    <recommendedName>
        <fullName evidence="1">non-specific serine/threonine protein kinase</fullName>
        <ecNumber evidence="1">2.7.11.1</ecNumber>
    </recommendedName>
</protein>
<feature type="region of interest" description="Disordered" evidence="9">
    <location>
        <begin position="878"/>
        <end position="981"/>
    </location>
</feature>
<dbReference type="Gene3D" id="2.60.40.10">
    <property type="entry name" value="Immunoglobulins"/>
    <property type="match status" value="1"/>
</dbReference>
<feature type="compositionally biased region" description="Low complexity" evidence="9">
    <location>
        <begin position="349"/>
        <end position="368"/>
    </location>
</feature>
<gene>
    <name evidence="13" type="ORF">HNR12_000332</name>
</gene>
<keyword evidence="3" id="KW-0808">Transferase</keyword>
<dbReference type="InterPro" id="IPR011009">
    <property type="entry name" value="Kinase-like_dom_sf"/>
</dbReference>
<dbReference type="InterPro" id="IPR000719">
    <property type="entry name" value="Prot_kinase_dom"/>
</dbReference>
<feature type="domain" description="Fibronectin type-III" evidence="12">
    <location>
        <begin position="1039"/>
        <end position="1128"/>
    </location>
</feature>
<keyword evidence="8" id="KW-0119">Carbohydrate metabolism</keyword>
<dbReference type="SMART" id="SM00220">
    <property type="entry name" value="S_TKc"/>
    <property type="match status" value="1"/>
</dbReference>
<feature type="transmembrane region" description="Helical" evidence="10">
    <location>
        <begin position="986"/>
        <end position="1010"/>
    </location>
</feature>
<dbReference type="SUPFAM" id="SSF56112">
    <property type="entry name" value="Protein kinase-like (PK-like)"/>
    <property type="match status" value="1"/>
</dbReference>
<evidence type="ECO:0000256" key="3">
    <source>
        <dbReference type="ARBA" id="ARBA00022679"/>
    </source>
</evidence>
<dbReference type="InterPro" id="IPR013783">
    <property type="entry name" value="Ig-like_fold"/>
</dbReference>
<feature type="domain" description="Protein kinase" evidence="11">
    <location>
        <begin position="14"/>
        <end position="266"/>
    </location>
</feature>
<feature type="compositionally biased region" description="Pro residues" evidence="9">
    <location>
        <begin position="964"/>
        <end position="976"/>
    </location>
</feature>
<feature type="compositionally biased region" description="Low complexity" evidence="9">
    <location>
        <begin position="323"/>
        <end position="332"/>
    </location>
</feature>